<evidence type="ECO:0000256" key="14">
    <source>
        <dbReference type="ARBA" id="ARBA00023221"/>
    </source>
</evidence>
<keyword evidence="13" id="KW-1207">Sterol metabolism</keyword>
<dbReference type="InterPro" id="IPR011993">
    <property type="entry name" value="PH-like_dom_sf"/>
</dbReference>
<dbReference type="EC" id="2.4.1.173" evidence="4"/>
<comment type="catalytic activity">
    <reaction evidence="17">
        <text>a sterol + UDP-alpha-D-glucose = a sterol 3-beta-D-glucoside + UDP + H(+)</text>
        <dbReference type="Rhea" id="RHEA:22724"/>
        <dbReference type="ChEBI" id="CHEBI:15378"/>
        <dbReference type="ChEBI" id="CHEBI:15889"/>
        <dbReference type="ChEBI" id="CHEBI:37424"/>
        <dbReference type="ChEBI" id="CHEBI:58223"/>
        <dbReference type="ChEBI" id="CHEBI:58885"/>
        <dbReference type="EC" id="2.4.1.173"/>
    </reaction>
    <physiologicalReaction direction="left-to-right" evidence="17">
        <dbReference type="Rhea" id="RHEA:22725"/>
    </physiologicalReaction>
</comment>
<comment type="caution">
    <text evidence="20">The sequence shown here is derived from an EMBL/GenBank/DDBJ whole genome shotgun (WGS) entry which is preliminary data.</text>
</comment>
<evidence type="ECO:0000256" key="15">
    <source>
        <dbReference type="ARBA" id="ARBA00029843"/>
    </source>
</evidence>
<dbReference type="FunFam" id="3.40.50.2000:FF:000029">
    <property type="entry name" value="Sterol 3-beta-glucosyltransferase"/>
    <property type="match status" value="1"/>
</dbReference>
<evidence type="ECO:0000256" key="17">
    <source>
        <dbReference type="ARBA" id="ARBA00049453"/>
    </source>
</evidence>
<keyword evidence="14" id="KW-0753">Steroid metabolism</keyword>
<evidence type="ECO:0000256" key="13">
    <source>
        <dbReference type="ARBA" id="ARBA00023166"/>
    </source>
</evidence>
<keyword evidence="21" id="KW-1185">Reference proteome</keyword>
<dbReference type="EMBL" id="MU150332">
    <property type="protein sequence ID" value="KAF9458724.1"/>
    <property type="molecule type" value="Genomic_DNA"/>
</dbReference>
<dbReference type="CDD" id="cd13216">
    <property type="entry name" value="PH-GRAM2_AGT26"/>
    <property type="match status" value="1"/>
</dbReference>
<keyword evidence="10" id="KW-0443">Lipid metabolism</keyword>
<dbReference type="SUPFAM" id="SSF50729">
    <property type="entry name" value="PH domain-like"/>
    <property type="match status" value="1"/>
</dbReference>
<proteinExistence type="inferred from homology"/>
<keyword evidence="12" id="KW-0472">Membrane</keyword>
<dbReference type="Pfam" id="PF06722">
    <property type="entry name" value="EryCIII-like_C"/>
    <property type="match status" value="1"/>
</dbReference>
<dbReference type="InterPro" id="IPR050426">
    <property type="entry name" value="Glycosyltransferase_28"/>
</dbReference>
<dbReference type="Pfam" id="PF02893">
    <property type="entry name" value="GRAM"/>
    <property type="match status" value="1"/>
</dbReference>
<dbReference type="PANTHER" id="PTHR48050">
    <property type="entry name" value="STEROL 3-BETA-GLUCOSYLTRANSFERASE"/>
    <property type="match status" value="1"/>
</dbReference>
<dbReference type="CDD" id="cd13215">
    <property type="entry name" value="PH-GRAM1_AGT26"/>
    <property type="match status" value="1"/>
</dbReference>
<dbReference type="GO" id="GO:0016126">
    <property type="term" value="P:sterol biosynthetic process"/>
    <property type="evidence" value="ECO:0007669"/>
    <property type="project" value="UniProtKB-KW"/>
</dbReference>
<dbReference type="InterPro" id="IPR001849">
    <property type="entry name" value="PH_domain"/>
</dbReference>
<protein>
    <recommendedName>
        <fullName evidence="5">Sterol 3-beta-glucosyltransferase</fullName>
        <ecNumber evidence="4">2.4.1.173</ecNumber>
    </recommendedName>
    <alternativeName>
        <fullName evidence="15">Autophagy-related protein 26</fullName>
    </alternativeName>
</protein>
<dbReference type="Proteomes" id="UP000807353">
    <property type="component" value="Unassembled WGS sequence"/>
</dbReference>
<keyword evidence="8" id="KW-0328">Glycosyltransferase</keyword>
<dbReference type="Pfam" id="PF03033">
    <property type="entry name" value="Glyco_transf_28"/>
    <property type="match status" value="1"/>
</dbReference>
<accession>A0A9P6CF63</accession>
<feature type="compositionally biased region" description="Basic residues" evidence="18">
    <location>
        <begin position="1318"/>
        <end position="1328"/>
    </location>
</feature>
<reference evidence="20" key="1">
    <citation type="submission" date="2020-11" db="EMBL/GenBank/DDBJ databases">
        <authorList>
            <consortium name="DOE Joint Genome Institute"/>
            <person name="Ahrendt S."/>
            <person name="Riley R."/>
            <person name="Andreopoulos W."/>
            <person name="Labutti K."/>
            <person name="Pangilinan J."/>
            <person name="Ruiz-Duenas F.J."/>
            <person name="Barrasa J.M."/>
            <person name="Sanchez-Garcia M."/>
            <person name="Camarero S."/>
            <person name="Miyauchi S."/>
            <person name="Serrano A."/>
            <person name="Linde D."/>
            <person name="Babiker R."/>
            <person name="Drula E."/>
            <person name="Ayuso-Fernandez I."/>
            <person name="Pacheco R."/>
            <person name="Padilla G."/>
            <person name="Ferreira P."/>
            <person name="Barriuso J."/>
            <person name="Kellner H."/>
            <person name="Castanera R."/>
            <person name="Alfaro M."/>
            <person name="Ramirez L."/>
            <person name="Pisabarro A.G."/>
            <person name="Kuo A."/>
            <person name="Tritt A."/>
            <person name="Lipzen A."/>
            <person name="He G."/>
            <person name="Yan M."/>
            <person name="Ng V."/>
            <person name="Cullen D."/>
            <person name="Martin F."/>
            <person name="Rosso M.-N."/>
            <person name="Henrissat B."/>
            <person name="Hibbett D."/>
            <person name="Martinez A.T."/>
            <person name="Grigoriev I.V."/>
        </authorList>
    </citation>
    <scope>NUCLEOTIDE SEQUENCE</scope>
    <source>
        <strain evidence="20">CBS 247.69</strain>
    </source>
</reference>
<evidence type="ECO:0000256" key="7">
    <source>
        <dbReference type="ARBA" id="ARBA00022516"/>
    </source>
</evidence>
<evidence type="ECO:0000259" key="19">
    <source>
        <dbReference type="PROSITE" id="PS50003"/>
    </source>
</evidence>
<evidence type="ECO:0000256" key="5">
    <source>
        <dbReference type="ARBA" id="ARBA00017894"/>
    </source>
</evidence>
<feature type="compositionally biased region" description="Basic residues" evidence="18">
    <location>
        <begin position="54"/>
        <end position="64"/>
    </location>
</feature>
<evidence type="ECO:0000256" key="2">
    <source>
        <dbReference type="ARBA" id="ARBA00004496"/>
    </source>
</evidence>
<dbReference type="FunFam" id="3.40.50.2000:FF:000009">
    <property type="entry name" value="Sterol 3-beta-glucosyltransferase UGT80A2"/>
    <property type="match status" value="1"/>
</dbReference>
<dbReference type="GO" id="GO:0016906">
    <property type="term" value="F:sterol 3-beta-glucosyltransferase activity"/>
    <property type="evidence" value="ECO:0007669"/>
    <property type="project" value="UniProtKB-EC"/>
</dbReference>
<dbReference type="GO" id="GO:0005975">
    <property type="term" value="P:carbohydrate metabolic process"/>
    <property type="evidence" value="ECO:0007669"/>
    <property type="project" value="InterPro"/>
</dbReference>
<feature type="region of interest" description="Disordered" evidence="18">
    <location>
        <begin position="1216"/>
        <end position="1328"/>
    </location>
</feature>
<evidence type="ECO:0000313" key="21">
    <source>
        <dbReference type="Proteomes" id="UP000807353"/>
    </source>
</evidence>
<dbReference type="Gene3D" id="2.30.29.30">
    <property type="entry name" value="Pleckstrin-homology domain (PH domain)/Phosphotyrosine-binding domain (PTB)"/>
    <property type="match status" value="2"/>
</dbReference>
<keyword evidence="6" id="KW-0963">Cytoplasm</keyword>
<dbReference type="InterPro" id="IPR004276">
    <property type="entry name" value="GlycoTrans_28_N"/>
</dbReference>
<dbReference type="Gene3D" id="3.40.50.2000">
    <property type="entry name" value="Glycogen Phosphorylase B"/>
    <property type="match status" value="2"/>
</dbReference>
<evidence type="ECO:0000256" key="9">
    <source>
        <dbReference type="ARBA" id="ARBA00022679"/>
    </source>
</evidence>
<comment type="catalytic activity">
    <reaction evidence="16">
        <text>ergosterol + UDP-alpha-D-glucose = ergosteryl 3-beta-D-glucoside + UDP + H(+)</text>
        <dbReference type="Rhea" id="RHEA:61836"/>
        <dbReference type="ChEBI" id="CHEBI:15378"/>
        <dbReference type="ChEBI" id="CHEBI:16933"/>
        <dbReference type="ChEBI" id="CHEBI:52973"/>
        <dbReference type="ChEBI" id="CHEBI:58223"/>
        <dbReference type="ChEBI" id="CHEBI:58885"/>
    </reaction>
    <physiologicalReaction direction="left-to-right" evidence="16">
        <dbReference type="Rhea" id="RHEA:61837"/>
    </physiologicalReaction>
</comment>
<dbReference type="SMART" id="SM00568">
    <property type="entry name" value="GRAM"/>
    <property type="match status" value="2"/>
</dbReference>
<feature type="compositionally biased region" description="Basic and acidic residues" evidence="18">
    <location>
        <begin position="1272"/>
        <end position="1285"/>
    </location>
</feature>
<gene>
    <name evidence="20" type="ORF">BDZ94DRAFT_1225765</name>
</gene>
<comment type="similarity">
    <text evidence="3">Belongs to the glycosyltransferase 28 family.</text>
</comment>
<feature type="compositionally biased region" description="Acidic residues" evidence="18">
    <location>
        <begin position="1219"/>
        <end position="1230"/>
    </location>
</feature>
<dbReference type="CDD" id="cd03784">
    <property type="entry name" value="GT1_Gtf-like"/>
    <property type="match status" value="1"/>
</dbReference>
<evidence type="ECO:0000256" key="11">
    <source>
        <dbReference type="ARBA" id="ARBA00023011"/>
    </source>
</evidence>
<evidence type="ECO:0000256" key="4">
    <source>
        <dbReference type="ARBA" id="ARBA00012650"/>
    </source>
</evidence>
<feature type="domain" description="PH" evidence="19">
    <location>
        <begin position="215"/>
        <end position="307"/>
    </location>
</feature>
<dbReference type="PANTHER" id="PTHR48050:SF25">
    <property type="entry name" value="STEROL 3-BETA-GLUCOSYLTRANSFERASE"/>
    <property type="match status" value="1"/>
</dbReference>
<comment type="subcellular location">
    <subcellularLocation>
        <location evidence="2">Cytoplasm</location>
    </subcellularLocation>
    <subcellularLocation>
        <location evidence="1">Membrane</location>
        <topology evidence="1">Peripheral membrane protein</topology>
    </subcellularLocation>
</comment>
<dbReference type="SMART" id="SM00233">
    <property type="entry name" value="PH"/>
    <property type="match status" value="1"/>
</dbReference>
<evidence type="ECO:0000256" key="16">
    <source>
        <dbReference type="ARBA" id="ARBA00047886"/>
    </source>
</evidence>
<evidence type="ECO:0000256" key="18">
    <source>
        <dbReference type="SAM" id="MobiDB-lite"/>
    </source>
</evidence>
<dbReference type="PROSITE" id="PS50003">
    <property type="entry name" value="PH_DOMAIN"/>
    <property type="match status" value="1"/>
</dbReference>
<feature type="compositionally biased region" description="Low complexity" evidence="18">
    <location>
        <begin position="1240"/>
        <end position="1252"/>
    </location>
</feature>
<dbReference type="InterPro" id="IPR048066">
    <property type="entry name" value="ATG26_PH_GRAM1"/>
</dbReference>
<feature type="region of interest" description="Disordered" evidence="18">
    <location>
        <begin position="495"/>
        <end position="524"/>
    </location>
</feature>
<feature type="compositionally biased region" description="Basic and acidic residues" evidence="18">
    <location>
        <begin position="104"/>
        <end position="113"/>
    </location>
</feature>
<dbReference type="InterPro" id="IPR048065">
    <property type="entry name" value="ATG26_PH_GRAM2"/>
</dbReference>
<dbReference type="Pfam" id="PF00169">
    <property type="entry name" value="PH"/>
    <property type="match status" value="1"/>
</dbReference>
<dbReference type="OrthoDB" id="10261837at2759"/>
<dbReference type="FunFam" id="2.30.29.30:FF:000391">
    <property type="entry name" value="Sterol 3-beta-glucosyltransferase"/>
    <property type="match status" value="1"/>
</dbReference>
<feature type="region of interest" description="Disordered" evidence="18">
    <location>
        <begin position="30"/>
        <end position="143"/>
    </location>
</feature>
<sequence length="1328" mass="147118">MQMRAGTQTLIQALQALPWAGVEIDDEIINLPASPSDSSDDEDQPGHLASSIHTIHRPLARSRRLSIPPVRRDGATVYSPVDEEGNESDIINSGDDGEAEDFEETPRPPDSRPVHVNHRILSESSAEKDIRGDGSIAEGLKRMAPSRAGSMATVRLQRRAGLAAKLKDVFELDGIEEVWAEMPCWLLRDVLLQGYMYLTNSYLCFFAHMPSREDQILKSGSLNKKAQRTKRWIKHWFILKNDALSWYQSSSDPYFPHGIVDLRYAISCDPLGEKGFRLRTNQKTVSLSADSVPSREEWVKAIRKVIFKAQNMGDSVKIAIPYSTILDVEKSSAMDFSETIEVKVFDKEEHFSVDSYFFAYFRDIHGALDQIRSAISAYRILPERSSPQMVLDTTVSRSPLVSGDRTMSSPPEIAVSKLGSGFRLTSLLRPFQDTLSRPTSQALVESPLEIEDFTHISRRANSVSFIPVTSSPQSMDGRPTSPIHVRDVTEGLSKNSAPALAPYDHTYPPSTSASPIDPDNPSLSRDNSSWIVGVPSWLKGPRRVFGSSATSEQTLTPDTTLVREMYSSIPSASLPSSRSTMGDLAFSILETPDIPVDADATEKFRTAFAYDEKETLLGYFPGYIFRLLPVYGRLYVSTNYFCFKSSGPLASRTRMTLPIRDILATEKSKATRFGHHGLVVIVKGHEELFFEFGGEDKRSAFVKLLNRQMDDVRTRLALGGPNVTSPGKRDALILEEFDARGSNNNEADPTPLVGSENMADSLPAVMFTSASSTFLTFKPVKALRFTFLTIGSRGDVQPYIALAKGLMADGHTCKIATHGEFKDWIEAHGIGFGYVGGDPAELMRICVENGTFTVSFLKEGLLKFRGWVDDLLKTSWEACQDTDVLIESPSAMGGYHIAEALGIPYFRAFTMTWTRTRAYPHAFAVPDRKMGGSYNYMSYVMFDQVFWRATAGQINRWRRNTLQLGATSLDKMEPHKIPFLYNFSSHVVPPPLDWPEWIRVTGYWFLDDADVSAKKWTPPTDLVEFIDNAHSLGKKVVYIGFGSIVVSDPRTMTQCVIEAVVRSGVYAILSKGWSDRLHIKSGDASEPEEPLPKQIYAISSIPHDWLFQRIDAACHHGGAGTTGASLRAGIPTIIRPFFGDQLFWADRVEALGVGSGVRKLTVQNLTEALVTATTDVKQIDRAKLVGEQIRGEKGVETAMESIYRDLEYARSLIKRTTTEDDAESEMDTEEATIKDDDHVYSSNPPSGSHSGYSSGGSVRGAPSEDWSVISDQDDRRSSLGSRRSEGQLSGSDSAKRTSFTAAVLSVLPDSFTVASPRPTRRRSLSTSS</sequence>
<keyword evidence="9" id="KW-0808">Transferase</keyword>
<evidence type="ECO:0000256" key="1">
    <source>
        <dbReference type="ARBA" id="ARBA00004170"/>
    </source>
</evidence>
<dbReference type="InterPro" id="IPR002213">
    <property type="entry name" value="UDP_glucos_trans"/>
</dbReference>
<evidence type="ECO:0000313" key="20">
    <source>
        <dbReference type="EMBL" id="KAF9458724.1"/>
    </source>
</evidence>
<name>A0A9P6CF63_9AGAR</name>
<dbReference type="InterPro" id="IPR004182">
    <property type="entry name" value="GRAM"/>
</dbReference>
<dbReference type="InterPro" id="IPR010610">
    <property type="entry name" value="EryCIII-like_C"/>
</dbReference>
<keyword evidence="7" id="KW-0444">Lipid biosynthesis</keyword>
<evidence type="ECO:0000256" key="3">
    <source>
        <dbReference type="ARBA" id="ARBA00006962"/>
    </source>
</evidence>
<evidence type="ECO:0000256" key="8">
    <source>
        <dbReference type="ARBA" id="ARBA00022676"/>
    </source>
</evidence>
<dbReference type="GO" id="GO:0005737">
    <property type="term" value="C:cytoplasm"/>
    <property type="evidence" value="ECO:0007669"/>
    <property type="project" value="UniProtKB-SubCell"/>
</dbReference>
<keyword evidence="11" id="KW-0756">Sterol biosynthesis</keyword>
<evidence type="ECO:0000256" key="10">
    <source>
        <dbReference type="ARBA" id="ARBA00022955"/>
    </source>
</evidence>
<evidence type="ECO:0000256" key="12">
    <source>
        <dbReference type="ARBA" id="ARBA00023136"/>
    </source>
</evidence>
<dbReference type="GO" id="GO:0016020">
    <property type="term" value="C:membrane"/>
    <property type="evidence" value="ECO:0007669"/>
    <property type="project" value="UniProtKB-SubCell"/>
</dbReference>
<keyword evidence="10" id="KW-0752">Steroid biosynthesis</keyword>
<organism evidence="20 21">
    <name type="scientific">Collybia nuda</name>
    <dbReference type="NCBI Taxonomy" id="64659"/>
    <lineage>
        <taxon>Eukaryota</taxon>
        <taxon>Fungi</taxon>
        <taxon>Dikarya</taxon>
        <taxon>Basidiomycota</taxon>
        <taxon>Agaricomycotina</taxon>
        <taxon>Agaricomycetes</taxon>
        <taxon>Agaricomycetidae</taxon>
        <taxon>Agaricales</taxon>
        <taxon>Tricholomatineae</taxon>
        <taxon>Clitocybaceae</taxon>
        <taxon>Collybia</taxon>
    </lineage>
</organism>
<dbReference type="SUPFAM" id="SSF53756">
    <property type="entry name" value="UDP-Glycosyltransferase/glycogen phosphorylase"/>
    <property type="match status" value="1"/>
</dbReference>
<evidence type="ECO:0000256" key="6">
    <source>
        <dbReference type="ARBA" id="ARBA00022490"/>
    </source>
</evidence>